<keyword evidence="3" id="KW-0678">Repressor</keyword>
<proteinExistence type="inferred from homology"/>
<evidence type="ECO:0000256" key="3">
    <source>
        <dbReference type="ARBA" id="ARBA00022491"/>
    </source>
</evidence>
<dbReference type="SUPFAM" id="SSF50118">
    <property type="entry name" value="Cell growth inhibitor/plasmid maintenance toxic component"/>
    <property type="match status" value="1"/>
</dbReference>
<evidence type="ECO:0000313" key="9">
    <source>
        <dbReference type="Proteomes" id="UP000286100"/>
    </source>
</evidence>
<keyword evidence="4" id="KW-0805">Transcription regulation</keyword>
<evidence type="ECO:0000256" key="6">
    <source>
        <dbReference type="ARBA" id="ARBA00029628"/>
    </source>
</evidence>
<evidence type="ECO:0000256" key="5">
    <source>
        <dbReference type="ARBA" id="ARBA00023163"/>
    </source>
</evidence>
<comment type="caution">
    <text evidence="8">The sequence shown here is derived from an EMBL/GenBank/DDBJ whole genome shotgun (WGS) entry which is preliminary data.</text>
</comment>
<evidence type="ECO:0000313" key="8">
    <source>
        <dbReference type="EMBL" id="RJF90916.1"/>
    </source>
</evidence>
<sequence length="98" mass="10606">MARFDVYTAPDGSGYLLDCQADLLGDFDTRFTVPLLPASGAKAATRLHPIFDVNGEKVVMVTQLALAVPVKILDRPVTSLADRHGEIMNALDMLLTGY</sequence>
<dbReference type="RefSeq" id="WP_119762517.1">
    <property type="nucleotide sequence ID" value="NZ_QYUM01000003.1"/>
</dbReference>
<keyword evidence="9" id="KW-1185">Reference proteome</keyword>
<dbReference type="InterPro" id="IPR011067">
    <property type="entry name" value="Plasmid_toxin/cell-grow_inhib"/>
</dbReference>
<organism evidence="8 9">
    <name type="scientific">Sphingomonas cavernae</name>
    <dbReference type="NCBI Taxonomy" id="2320861"/>
    <lineage>
        <taxon>Bacteria</taxon>
        <taxon>Pseudomonadati</taxon>
        <taxon>Pseudomonadota</taxon>
        <taxon>Alphaproteobacteria</taxon>
        <taxon>Sphingomonadales</taxon>
        <taxon>Sphingomonadaceae</taxon>
        <taxon>Sphingomonas</taxon>
    </lineage>
</organism>
<evidence type="ECO:0000256" key="4">
    <source>
        <dbReference type="ARBA" id="ARBA00023015"/>
    </source>
</evidence>
<dbReference type="Gene3D" id="2.30.30.110">
    <property type="match status" value="1"/>
</dbReference>
<dbReference type="InterPro" id="IPR002712">
    <property type="entry name" value="CcdB"/>
</dbReference>
<dbReference type="EMBL" id="QYUM01000003">
    <property type="protein sequence ID" value="RJF90916.1"/>
    <property type="molecule type" value="Genomic_DNA"/>
</dbReference>
<evidence type="ECO:0000256" key="1">
    <source>
        <dbReference type="ARBA" id="ARBA00005230"/>
    </source>
</evidence>
<dbReference type="GO" id="GO:0006276">
    <property type="term" value="P:plasmid maintenance"/>
    <property type="evidence" value="ECO:0007669"/>
    <property type="project" value="InterPro"/>
</dbReference>
<dbReference type="GO" id="GO:0008657">
    <property type="term" value="F:DNA topoisomerase type II (double strand cut, ATP-hydrolyzing) inhibitor activity"/>
    <property type="evidence" value="ECO:0007669"/>
    <property type="project" value="InterPro"/>
</dbReference>
<dbReference type="Proteomes" id="UP000286100">
    <property type="component" value="Unassembled WGS sequence"/>
</dbReference>
<keyword evidence="5" id="KW-0804">Transcription</keyword>
<reference evidence="8 9" key="1">
    <citation type="submission" date="2018-09" db="EMBL/GenBank/DDBJ databases">
        <authorList>
            <person name="Zhu H."/>
        </authorList>
    </citation>
    <scope>NUCLEOTIDE SEQUENCE [LARGE SCALE GENOMIC DNA]</scope>
    <source>
        <strain evidence="8 9">K2R01-6</strain>
    </source>
</reference>
<evidence type="ECO:0000256" key="2">
    <source>
        <dbReference type="ARBA" id="ARBA00015075"/>
    </source>
</evidence>
<dbReference type="Pfam" id="PF01845">
    <property type="entry name" value="CcdB"/>
    <property type="match status" value="1"/>
</dbReference>
<gene>
    <name evidence="8" type="ORF">D3876_12150</name>
</gene>
<protein>
    <recommendedName>
        <fullName evidence="2">Toxin CcdB</fullName>
    </recommendedName>
    <alternativeName>
        <fullName evidence="7">Cytotoxic protein CcdB</fullName>
    </alternativeName>
    <alternativeName>
        <fullName evidence="6">Protein LetD</fullName>
    </alternativeName>
</protein>
<dbReference type="AlphaFoldDB" id="A0A418WLJ4"/>
<accession>A0A418WLJ4</accession>
<comment type="similarity">
    <text evidence="1">Belongs to the CcdB toxin family.</text>
</comment>
<name>A0A418WLJ4_9SPHN</name>
<dbReference type="OrthoDB" id="9813510at2"/>
<evidence type="ECO:0000256" key="7">
    <source>
        <dbReference type="ARBA" id="ARBA00033135"/>
    </source>
</evidence>